<reference evidence="2 3" key="1">
    <citation type="journal article" date="2014" name="Int. J. Syst. Evol. Microbiol.">
        <title>Description of Galbitalea soli gen. nov., sp. nov., and Frondihabitans sucicola sp. nov.</title>
        <authorList>
            <person name="Kim S.J."/>
            <person name="Lim J.M."/>
            <person name="Ahn J.H."/>
            <person name="Weon H.Y."/>
            <person name="Hamada M."/>
            <person name="Suzuki K."/>
            <person name="Ahn T.Y."/>
            <person name="Kwon S.W."/>
        </authorList>
    </citation>
    <scope>NUCLEOTIDE SEQUENCE [LARGE SCALE GENOMIC DNA]</scope>
    <source>
        <strain evidence="2 3">NBRC 108727</strain>
    </source>
</reference>
<dbReference type="RefSeq" id="WP_163473962.1">
    <property type="nucleotide sequence ID" value="NZ_JAAGWZ010000003.1"/>
</dbReference>
<dbReference type="Pfam" id="PF11716">
    <property type="entry name" value="MDMPI_N"/>
    <property type="match status" value="1"/>
</dbReference>
<evidence type="ECO:0000313" key="2">
    <source>
        <dbReference type="EMBL" id="NEM91901.1"/>
    </source>
</evidence>
<dbReference type="InterPro" id="IPR024344">
    <property type="entry name" value="MDMPI_metal-binding"/>
</dbReference>
<keyword evidence="2" id="KW-0413">Isomerase</keyword>
<accession>A0A7C9TRW9</accession>
<dbReference type="GO" id="GO:0046872">
    <property type="term" value="F:metal ion binding"/>
    <property type="evidence" value="ECO:0007669"/>
    <property type="project" value="InterPro"/>
</dbReference>
<protein>
    <submittedName>
        <fullName evidence="2">Maleylpyruvate isomerase family protein</fullName>
    </submittedName>
</protein>
<keyword evidence="2" id="KW-0670">Pyruvate</keyword>
<dbReference type="AlphaFoldDB" id="A0A7C9TRW9"/>
<gene>
    <name evidence="2" type="ORF">G3T37_11095</name>
</gene>
<comment type="caution">
    <text evidence="2">The sequence shown here is derived from an EMBL/GenBank/DDBJ whole genome shotgun (WGS) entry which is preliminary data.</text>
</comment>
<keyword evidence="3" id="KW-1185">Reference proteome</keyword>
<evidence type="ECO:0000259" key="1">
    <source>
        <dbReference type="Pfam" id="PF11716"/>
    </source>
</evidence>
<dbReference type="InterPro" id="IPR034660">
    <property type="entry name" value="DinB/YfiT-like"/>
</dbReference>
<dbReference type="GO" id="GO:0016853">
    <property type="term" value="F:isomerase activity"/>
    <property type="evidence" value="ECO:0007669"/>
    <property type="project" value="UniProtKB-KW"/>
</dbReference>
<dbReference type="SUPFAM" id="SSF109854">
    <property type="entry name" value="DinB/YfiT-like putative metalloenzymes"/>
    <property type="match status" value="1"/>
</dbReference>
<dbReference type="NCBIfam" id="TIGR03083">
    <property type="entry name" value="maleylpyruvate isomerase family mycothiol-dependent enzyme"/>
    <property type="match status" value="1"/>
</dbReference>
<proteinExistence type="predicted"/>
<feature type="domain" description="Mycothiol-dependent maleylpyruvate isomerase metal-binding" evidence="1">
    <location>
        <begin position="10"/>
        <end position="150"/>
    </location>
</feature>
<dbReference type="InterPro" id="IPR017517">
    <property type="entry name" value="Maleyloyr_isom"/>
</dbReference>
<sequence>MLHSESFGLAAEVFIGLVARIPSYQWNDPGLGEWTVRGLVGHTSRAILTIENYLGAEPAPAVTVPDAETYYLRAFDGFTDNDAIAARGVEAGESLGADPMPRLTASLVRASALLAVQDPARIVAVGSMGIPVDEYLRTRVFELVVHSIDISRATDLPHGMPARLLADCAGLAARVAAFKGEGEDVLFALTGRAALPPGFSIF</sequence>
<dbReference type="EMBL" id="JAAGWZ010000003">
    <property type="protein sequence ID" value="NEM91901.1"/>
    <property type="molecule type" value="Genomic_DNA"/>
</dbReference>
<name>A0A7C9TRW9_9MICO</name>
<dbReference type="Gene3D" id="1.20.120.450">
    <property type="entry name" value="dinb family like domain"/>
    <property type="match status" value="1"/>
</dbReference>
<organism evidence="2 3">
    <name type="scientific">Galbitalea soli</name>
    <dbReference type="NCBI Taxonomy" id="1268042"/>
    <lineage>
        <taxon>Bacteria</taxon>
        <taxon>Bacillati</taxon>
        <taxon>Actinomycetota</taxon>
        <taxon>Actinomycetes</taxon>
        <taxon>Micrococcales</taxon>
        <taxon>Microbacteriaceae</taxon>
        <taxon>Galbitalea</taxon>
    </lineage>
</organism>
<dbReference type="Proteomes" id="UP000479756">
    <property type="component" value="Unassembled WGS sequence"/>
</dbReference>
<evidence type="ECO:0000313" key="3">
    <source>
        <dbReference type="Proteomes" id="UP000479756"/>
    </source>
</evidence>